<dbReference type="AlphaFoldDB" id="A0A9D1RMK9"/>
<feature type="signal peptide" evidence="7">
    <location>
        <begin position="1"/>
        <end position="38"/>
    </location>
</feature>
<sequence>MNPRTTTPRTKIRSRALAVTTATLVALGGGAVAVSSSAADIVPPPQPGPVEPGRSPEEATQLAVDLTPDLPNFGPWTPFGADTSDYDQNQSLSAITINVSGATGSTPRQVALFAGSKYIGTTTPEAYPYQTTERVSDNIIKVNYRYLLPGDSNAAPSGEATSYYILQPQGLDRVGSLPPNGAVPPA</sequence>
<accession>A0A9D1RMK9</accession>
<keyword evidence="3" id="KW-0472">Membrane</keyword>
<evidence type="ECO:0000256" key="2">
    <source>
        <dbReference type="ARBA" id="ARBA00022729"/>
    </source>
</evidence>
<reference evidence="8" key="2">
    <citation type="submission" date="2021-04" db="EMBL/GenBank/DDBJ databases">
        <authorList>
            <person name="Gilroy R."/>
        </authorList>
    </citation>
    <scope>NUCLEOTIDE SEQUENCE</scope>
    <source>
        <strain evidence="8">CHK32-1732</strain>
    </source>
</reference>
<comment type="caution">
    <text evidence="8">The sequence shown here is derived from an EMBL/GenBank/DDBJ whole genome shotgun (WGS) entry which is preliminary data.</text>
</comment>
<reference evidence="8" key="1">
    <citation type="journal article" date="2021" name="PeerJ">
        <title>Extensive microbial diversity within the chicken gut microbiome revealed by metagenomics and culture.</title>
        <authorList>
            <person name="Gilroy R."/>
            <person name="Ravi A."/>
            <person name="Getino M."/>
            <person name="Pursley I."/>
            <person name="Horton D.L."/>
            <person name="Alikhan N.F."/>
            <person name="Baker D."/>
            <person name="Gharbi K."/>
            <person name="Hall N."/>
            <person name="Watson M."/>
            <person name="Adriaenssens E.M."/>
            <person name="Foster-Nyarko E."/>
            <person name="Jarju S."/>
            <person name="Secka A."/>
            <person name="Antonio M."/>
            <person name="Oren A."/>
            <person name="Chaudhuri R.R."/>
            <person name="La Ragione R."/>
            <person name="Hildebrand F."/>
            <person name="Pallen M.J."/>
        </authorList>
    </citation>
    <scope>NUCLEOTIDE SEQUENCE</scope>
    <source>
        <strain evidence="8">CHK32-1732</strain>
    </source>
</reference>
<keyword evidence="1" id="KW-1003">Cell membrane</keyword>
<dbReference type="InterPro" id="IPR025971">
    <property type="entry name" value="LppP/LprE"/>
</dbReference>
<keyword evidence="5 8" id="KW-0449">Lipoprotein</keyword>
<evidence type="ECO:0000256" key="5">
    <source>
        <dbReference type="ARBA" id="ARBA00023288"/>
    </source>
</evidence>
<evidence type="ECO:0000256" key="4">
    <source>
        <dbReference type="ARBA" id="ARBA00023139"/>
    </source>
</evidence>
<gene>
    <name evidence="8" type="ORF">H9870_00910</name>
</gene>
<evidence type="ECO:0000313" key="8">
    <source>
        <dbReference type="EMBL" id="HIW90220.1"/>
    </source>
</evidence>
<keyword evidence="2 7" id="KW-0732">Signal</keyword>
<protein>
    <submittedName>
        <fullName evidence="8">LppP/LprE family lipoprotein</fullName>
    </submittedName>
</protein>
<organism evidence="8 9">
    <name type="scientific">Candidatus Corynebacterium avicola</name>
    <dbReference type="NCBI Taxonomy" id="2838527"/>
    <lineage>
        <taxon>Bacteria</taxon>
        <taxon>Bacillati</taxon>
        <taxon>Actinomycetota</taxon>
        <taxon>Actinomycetes</taxon>
        <taxon>Mycobacteriales</taxon>
        <taxon>Corynebacteriaceae</taxon>
        <taxon>Corynebacterium</taxon>
    </lineage>
</organism>
<feature type="region of interest" description="Disordered" evidence="6">
    <location>
        <begin position="38"/>
        <end position="58"/>
    </location>
</feature>
<name>A0A9D1RMK9_9CORY</name>
<dbReference type="EMBL" id="DXGC01000009">
    <property type="protein sequence ID" value="HIW90220.1"/>
    <property type="molecule type" value="Genomic_DNA"/>
</dbReference>
<evidence type="ECO:0000256" key="6">
    <source>
        <dbReference type="SAM" id="MobiDB-lite"/>
    </source>
</evidence>
<keyword evidence="4" id="KW-0564">Palmitate</keyword>
<evidence type="ECO:0000256" key="7">
    <source>
        <dbReference type="SAM" id="SignalP"/>
    </source>
</evidence>
<evidence type="ECO:0000256" key="1">
    <source>
        <dbReference type="ARBA" id="ARBA00022475"/>
    </source>
</evidence>
<proteinExistence type="predicted"/>
<evidence type="ECO:0000313" key="9">
    <source>
        <dbReference type="Proteomes" id="UP000824190"/>
    </source>
</evidence>
<evidence type="ECO:0000256" key="3">
    <source>
        <dbReference type="ARBA" id="ARBA00023136"/>
    </source>
</evidence>
<dbReference type="Proteomes" id="UP000824190">
    <property type="component" value="Unassembled WGS sequence"/>
</dbReference>
<dbReference type="Pfam" id="PF14041">
    <property type="entry name" value="Lipoprotein_21"/>
    <property type="match status" value="1"/>
</dbReference>
<feature type="chain" id="PRO_5038909470" evidence="7">
    <location>
        <begin position="39"/>
        <end position="186"/>
    </location>
</feature>